<dbReference type="InterPro" id="IPR002912">
    <property type="entry name" value="ACT_dom"/>
</dbReference>
<evidence type="ECO:0000259" key="3">
    <source>
        <dbReference type="PROSITE" id="PS51671"/>
    </source>
</evidence>
<dbReference type="Pfam" id="PF00551">
    <property type="entry name" value="Formyl_trans_N"/>
    <property type="match status" value="1"/>
</dbReference>
<evidence type="ECO:0000256" key="2">
    <source>
        <dbReference type="ARBA" id="ARBA00022801"/>
    </source>
</evidence>
<evidence type="ECO:0000313" key="4">
    <source>
        <dbReference type="EMBL" id="MFC6723827.1"/>
    </source>
</evidence>
<evidence type="ECO:0000313" key="5">
    <source>
        <dbReference type="Proteomes" id="UP001596328"/>
    </source>
</evidence>
<dbReference type="PROSITE" id="PS51671">
    <property type="entry name" value="ACT"/>
    <property type="match status" value="1"/>
</dbReference>
<dbReference type="InterPro" id="IPR002376">
    <property type="entry name" value="Formyl_transf_N"/>
</dbReference>
<name>A0ABD5RX58_9EURY</name>
<keyword evidence="1" id="KW-0554">One-carbon metabolism</keyword>
<dbReference type="AlphaFoldDB" id="A0ABD5RX58"/>
<dbReference type="SUPFAM" id="SSF55021">
    <property type="entry name" value="ACT-like"/>
    <property type="match status" value="1"/>
</dbReference>
<dbReference type="GO" id="GO:0008864">
    <property type="term" value="F:formyltetrahydrofolate deformylase activity"/>
    <property type="evidence" value="ECO:0007669"/>
    <property type="project" value="UniProtKB-EC"/>
</dbReference>
<dbReference type="Gene3D" id="3.30.70.260">
    <property type="match status" value="1"/>
</dbReference>
<dbReference type="InterPro" id="IPR036477">
    <property type="entry name" value="Formyl_transf_N_sf"/>
</dbReference>
<keyword evidence="2 4" id="KW-0378">Hydrolase</keyword>
<organism evidence="4 5">
    <name type="scientific">Halobium palmae</name>
    <dbReference type="NCBI Taxonomy" id="1776492"/>
    <lineage>
        <taxon>Archaea</taxon>
        <taxon>Methanobacteriati</taxon>
        <taxon>Methanobacteriota</taxon>
        <taxon>Stenosarchaea group</taxon>
        <taxon>Halobacteria</taxon>
        <taxon>Halobacteriales</taxon>
        <taxon>Haloferacaceae</taxon>
        <taxon>Halobium</taxon>
    </lineage>
</organism>
<dbReference type="EC" id="3.5.1.10" evidence="4"/>
<dbReference type="PRINTS" id="PR01575">
    <property type="entry name" value="FFH4HYDRLASE"/>
</dbReference>
<accession>A0ABD5RX58</accession>
<dbReference type="GO" id="GO:0006730">
    <property type="term" value="P:one-carbon metabolic process"/>
    <property type="evidence" value="ECO:0007669"/>
    <property type="project" value="UniProtKB-KW"/>
</dbReference>
<dbReference type="InterPro" id="IPR045865">
    <property type="entry name" value="ACT-like_dom_sf"/>
</dbReference>
<comment type="caution">
    <text evidence="4">The sequence shown here is derived from an EMBL/GenBank/DDBJ whole genome shotgun (WGS) entry which is preliminary data.</text>
</comment>
<dbReference type="PIRSF" id="PIRSF036480">
    <property type="entry name" value="FormyFH4_hydr"/>
    <property type="match status" value="1"/>
</dbReference>
<keyword evidence="5" id="KW-1185">Reference proteome</keyword>
<protein>
    <submittedName>
        <fullName evidence="4">Formyltetrahydrofolate deformylase</fullName>
        <ecNumber evidence="4">3.5.1.10</ecNumber>
    </submittedName>
</protein>
<proteinExistence type="predicted"/>
<dbReference type="PANTHER" id="PTHR42706:SF1">
    <property type="entry name" value="FORMYLTETRAHYDROFOLATE DEFORMYLASE 2, MITOCHONDRIAL"/>
    <property type="match status" value="1"/>
</dbReference>
<sequence>MNSALTEITVVGDDDTGLLARITTLLFEKNVNIEELDQAVRDDLFRMTMRVDITAMECSRSELEADLSELCEELGMDVRIRFPKNGEGQTLAVLVTKESHCLEALLEEAASGDLGADVGVVIGNHSALRPLAEEYGVPFHDVGNENGSPDEDRLLELLDEYDTDVVALARYIRILGPEVVFRYQNRIINVHPSLLPAFPGASAYVQAIEEGVRIAGVTAHYVTPDLDQGPVITQRAFNVPDDASTDDLEQLGQPLEAEALIEAIELHVGNDLVVGRGRTHVRTDDAQLGLPEEIDRVNPDEPVDRESIEPRT</sequence>
<dbReference type="SUPFAM" id="SSF53328">
    <property type="entry name" value="Formyltransferase"/>
    <property type="match status" value="1"/>
</dbReference>
<dbReference type="PANTHER" id="PTHR42706">
    <property type="entry name" value="FORMYLTETRAHYDROFOLATE DEFORMYLASE"/>
    <property type="match status" value="1"/>
</dbReference>
<feature type="domain" description="ACT" evidence="3">
    <location>
        <begin position="7"/>
        <end position="85"/>
    </location>
</feature>
<gene>
    <name evidence="4" type="ORF">ACFQE1_05440</name>
</gene>
<dbReference type="InterPro" id="IPR004810">
    <property type="entry name" value="PurU"/>
</dbReference>
<dbReference type="Gene3D" id="3.40.50.170">
    <property type="entry name" value="Formyl transferase, N-terminal domain"/>
    <property type="match status" value="1"/>
</dbReference>
<dbReference type="Proteomes" id="UP001596328">
    <property type="component" value="Unassembled WGS sequence"/>
</dbReference>
<dbReference type="EMBL" id="JBHSWU010000054">
    <property type="protein sequence ID" value="MFC6723827.1"/>
    <property type="molecule type" value="Genomic_DNA"/>
</dbReference>
<reference evidence="4 5" key="1">
    <citation type="journal article" date="2019" name="Int. J. Syst. Evol. Microbiol.">
        <title>The Global Catalogue of Microorganisms (GCM) 10K type strain sequencing project: providing services to taxonomists for standard genome sequencing and annotation.</title>
        <authorList>
            <consortium name="The Broad Institute Genomics Platform"/>
            <consortium name="The Broad Institute Genome Sequencing Center for Infectious Disease"/>
            <person name="Wu L."/>
            <person name="Ma J."/>
        </authorList>
    </citation>
    <scope>NUCLEOTIDE SEQUENCE [LARGE SCALE GENOMIC DNA]</scope>
    <source>
        <strain evidence="4 5">NBRC 111368</strain>
    </source>
</reference>
<dbReference type="Pfam" id="PF13740">
    <property type="entry name" value="ACT_6"/>
    <property type="match status" value="1"/>
</dbReference>
<dbReference type="NCBIfam" id="NF004684">
    <property type="entry name" value="PRK06027.1"/>
    <property type="match status" value="1"/>
</dbReference>
<evidence type="ECO:0000256" key="1">
    <source>
        <dbReference type="ARBA" id="ARBA00022563"/>
    </source>
</evidence>